<keyword evidence="3" id="KW-1185">Reference proteome</keyword>
<evidence type="ECO:0000259" key="1">
    <source>
        <dbReference type="Pfam" id="PF01764"/>
    </source>
</evidence>
<organism evidence="2 3">
    <name type="scientific">Oikopleura dioica</name>
    <name type="common">Tunicate</name>
    <dbReference type="NCBI Taxonomy" id="34765"/>
    <lineage>
        <taxon>Eukaryota</taxon>
        <taxon>Metazoa</taxon>
        <taxon>Chordata</taxon>
        <taxon>Tunicata</taxon>
        <taxon>Appendicularia</taxon>
        <taxon>Copelata</taxon>
        <taxon>Oikopleuridae</taxon>
        <taxon>Oikopleura</taxon>
    </lineage>
</organism>
<dbReference type="PANTHER" id="PTHR45856:SF11">
    <property type="entry name" value="FUNGAL LIPASE-LIKE DOMAIN-CONTAINING PROTEIN"/>
    <property type="match status" value="1"/>
</dbReference>
<gene>
    <name evidence="2" type="ORF">OKIOD_LOCUS6102</name>
</gene>
<evidence type="ECO:0000313" key="3">
    <source>
        <dbReference type="Proteomes" id="UP001158576"/>
    </source>
</evidence>
<dbReference type="CDD" id="cd00519">
    <property type="entry name" value="Lipase_3"/>
    <property type="match status" value="1"/>
</dbReference>
<dbReference type="InterPro" id="IPR051218">
    <property type="entry name" value="Sec_MonoDiacylglyc_Lipase"/>
</dbReference>
<sequence length="184" mass="20559">MISIRGTSEIGDFLQDLKFKQAVFDHHENVFIENAKVHFGFMEQYLALKTPVLTFVKESIANIKIDEIIVTGHSLGGAVAAMLGVLLSQEVKDVLTRVVTFGSPTPGDAKFQCLFNSNVKKHTRIVLPNDPVPAAFGRIFYWYRNGLLLCNFLSLIIPIQAEKDTHASLDRKTNSSVTMTLFCR</sequence>
<dbReference type="EMBL" id="OU015569">
    <property type="protein sequence ID" value="CAG5096272.1"/>
    <property type="molecule type" value="Genomic_DNA"/>
</dbReference>
<reference evidence="2 3" key="1">
    <citation type="submission" date="2021-04" db="EMBL/GenBank/DDBJ databases">
        <authorList>
            <person name="Bliznina A."/>
        </authorList>
    </citation>
    <scope>NUCLEOTIDE SEQUENCE [LARGE SCALE GENOMIC DNA]</scope>
</reference>
<feature type="domain" description="Fungal lipase-type" evidence="1">
    <location>
        <begin position="2"/>
        <end position="137"/>
    </location>
</feature>
<name>A0ABN7SFC5_OIKDI</name>
<dbReference type="PANTHER" id="PTHR45856">
    <property type="entry name" value="ALPHA/BETA-HYDROLASES SUPERFAMILY PROTEIN"/>
    <property type="match status" value="1"/>
</dbReference>
<accession>A0ABN7SFC5</accession>
<dbReference type="InterPro" id="IPR002921">
    <property type="entry name" value="Fungal_lipase-type"/>
</dbReference>
<dbReference type="Gene3D" id="3.40.50.1820">
    <property type="entry name" value="alpha/beta hydrolase"/>
    <property type="match status" value="1"/>
</dbReference>
<dbReference type="Pfam" id="PF01764">
    <property type="entry name" value="Lipase_3"/>
    <property type="match status" value="1"/>
</dbReference>
<evidence type="ECO:0000313" key="2">
    <source>
        <dbReference type="EMBL" id="CAG5096272.1"/>
    </source>
</evidence>
<dbReference type="SUPFAM" id="SSF53474">
    <property type="entry name" value="alpha/beta-Hydrolases"/>
    <property type="match status" value="1"/>
</dbReference>
<dbReference type="InterPro" id="IPR029058">
    <property type="entry name" value="AB_hydrolase_fold"/>
</dbReference>
<protein>
    <submittedName>
        <fullName evidence="2">Oidioi.mRNA.OKI2018_I69.XSR.g14544.t1.cds</fullName>
    </submittedName>
</protein>
<dbReference type="Proteomes" id="UP001158576">
    <property type="component" value="Chromosome XSR"/>
</dbReference>
<proteinExistence type="predicted"/>